<dbReference type="PANTHER" id="PTHR36897">
    <property type="entry name" value="OS10G0351100-LIKE PROTEIN"/>
    <property type="match status" value="1"/>
</dbReference>
<dbReference type="Proteomes" id="UP001497392">
    <property type="component" value="Unassembled WGS sequence"/>
</dbReference>
<evidence type="ECO:0000313" key="1">
    <source>
        <dbReference type="EMBL" id="CAL5220696.1"/>
    </source>
</evidence>
<accession>A0ABP1FL53</accession>
<comment type="caution">
    <text evidence="1">The sequence shown here is derived from an EMBL/GenBank/DDBJ whole genome shotgun (WGS) entry which is preliminary data.</text>
</comment>
<dbReference type="PANTHER" id="PTHR36897:SF2">
    <property type="entry name" value="OS10G0350800 PROTEIN"/>
    <property type="match status" value="1"/>
</dbReference>
<name>A0ABP1FL53_9CHLO</name>
<protein>
    <submittedName>
        <fullName evidence="1">G2749 protein</fullName>
    </submittedName>
</protein>
<keyword evidence="2" id="KW-1185">Reference proteome</keyword>
<proteinExistence type="predicted"/>
<reference evidence="1 2" key="1">
    <citation type="submission" date="2024-06" db="EMBL/GenBank/DDBJ databases">
        <authorList>
            <person name="Kraege A."/>
            <person name="Thomma B."/>
        </authorList>
    </citation>
    <scope>NUCLEOTIDE SEQUENCE [LARGE SCALE GENOMIC DNA]</scope>
</reference>
<dbReference type="EMBL" id="CAXHTA020000004">
    <property type="protein sequence ID" value="CAL5220696.1"/>
    <property type="molecule type" value="Genomic_DNA"/>
</dbReference>
<evidence type="ECO:0000313" key="2">
    <source>
        <dbReference type="Proteomes" id="UP001497392"/>
    </source>
</evidence>
<sequence length="216" mass="23575">MQPKALAFGGLAPADLHTELEALERSQGVSQAEAKVQSELLTLSEAQQIAAKRGLYLYARTLGPFYRIVIRDKDEDGKVMAVSSGFTVPAMGLMHCDSLEIFTRGLKGVEGERLRGGALGLGLLMGGAVFSFGHSCGCRKAEILAIKDDDAWHKRLVRYYSYFGFMPVREVGDSGLRDIPDLLVWGGVGQRMDANIEELLGRWTSAIRRSVPKGLS</sequence>
<organism evidence="1 2">
    <name type="scientific">Coccomyxa viridis</name>
    <dbReference type="NCBI Taxonomy" id="1274662"/>
    <lineage>
        <taxon>Eukaryota</taxon>
        <taxon>Viridiplantae</taxon>
        <taxon>Chlorophyta</taxon>
        <taxon>core chlorophytes</taxon>
        <taxon>Trebouxiophyceae</taxon>
        <taxon>Trebouxiophyceae incertae sedis</taxon>
        <taxon>Coccomyxaceae</taxon>
        <taxon>Coccomyxa</taxon>
    </lineage>
</organism>
<gene>
    <name evidence="1" type="primary">g2749</name>
    <name evidence="1" type="ORF">VP750_LOCUS2355</name>
</gene>